<evidence type="ECO:0000256" key="1">
    <source>
        <dbReference type="ARBA" id="ARBA00004141"/>
    </source>
</evidence>
<gene>
    <name evidence="9" type="ORF">ACFO0N_05990</name>
</gene>
<comment type="subcellular location">
    <subcellularLocation>
        <location evidence="1">Membrane</location>
        <topology evidence="1">Multi-pass membrane protein</topology>
    </subcellularLocation>
</comment>
<dbReference type="Pfam" id="PF07690">
    <property type="entry name" value="MFS_1"/>
    <property type="match status" value="1"/>
</dbReference>
<evidence type="ECO:0000256" key="5">
    <source>
        <dbReference type="ARBA" id="ARBA00023136"/>
    </source>
</evidence>
<evidence type="ECO:0000259" key="8">
    <source>
        <dbReference type="PROSITE" id="PS50850"/>
    </source>
</evidence>
<feature type="region of interest" description="Disordered" evidence="6">
    <location>
        <begin position="1"/>
        <end position="24"/>
    </location>
</feature>
<keyword evidence="5 7" id="KW-0472">Membrane</keyword>
<dbReference type="GO" id="GO:0016020">
    <property type="term" value="C:membrane"/>
    <property type="evidence" value="ECO:0007669"/>
    <property type="project" value="UniProtKB-SubCell"/>
</dbReference>
<dbReference type="SUPFAM" id="SSF103473">
    <property type="entry name" value="MFS general substrate transporter"/>
    <property type="match status" value="1"/>
</dbReference>
<dbReference type="InterPro" id="IPR036259">
    <property type="entry name" value="MFS_trans_sf"/>
</dbReference>
<proteinExistence type="predicted"/>
<dbReference type="PROSITE" id="PS50850">
    <property type="entry name" value="MFS"/>
    <property type="match status" value="1"/>
</dbReference>
<feature type="transmembrane region" description="Helical" evidence="7">
    <location>
        <begin position="110"/>
        <end position="129"/>
    </location>
</feature>
<evidence type="ECO:0000256" key="7">
    <source>
        <dbReference type="SAM" id="Phobius"/>
    </source>
</evidence>
<feature type="transmembrane region" description="Helical" evidence="7">
    <location>
        <begin position="264"/>
        <end position="289"/>
    </location>
</feature>
<dbReference type="PANTHER" id="PTHR43385">
    <property type="entry name" value="RIBOFLAVIN TRANSPORTER RIBJ"/>
    <property type="match status" value="1"/>
</dbReference>
<evidence type="ECO:0000313" key="9">
    <source>
        <dbReference type="EMBL" id="MFC4357500.1"/>
    </source>
</evidence>
<dbReference type="InterPro" id="IPR020846">
    <property type="entry name" value="MFS_dom"/>
</dbReference>
<feature type="transmembrane region" description="Helical" evidence="7">
    <location>
        <begin position="398"/>
        <end position="417"/>
    </location>
</feature>
<sequence>MGDDTADAPTSESDASVPESDTPLSEVDYGARAREHLGFSRWWLVVAAALAMAVVSPYQYVWSSIEGPLGRDLGVPLSQLGLVFTLFVIVQSGSQFPVGWWRDRHGPRLLTVAAAVLAGGAYYLLSYATAVWELYLLYSLGALGVGIVYTISVNTALKWFPDRKGLTAGAGTMAFAAGAALFVPYVRANATVGGYGAVLRNMGIVIGVAILVAALVLRDPPESWFERRRADLDAAADDGSGDGDGAGGARDYHWREMLGTWQFWLMYGMFVAVSGAGLMLTAKIVSFAQAVGLDAVTATASAILLPIAGGVGRLLLGELSDRLDRRRAMAASFTLCGLGLFAVVQFGLLGSRLGFLAAVVVATFFWSPQYTLFPAVVADYYGEENSSANYALLYSGKMWGGVFGGAVTGLLVSGYGWPTTFRLGAVLALLAGGAALALSGPGPSGERQVEGAAVGSED</sequence>
<feature type="transmembrane region" description="Helical" evidence="7">
    <location>
        <begin position="355"/>
        <end position="377"/>
    </location>
</feature>
<feature type="transmembrane region" description="Helical" evidence="7">
    <location>
        <begin position="198"/>
        <end position="217"/>
    </location>
</feature>
<keyword evidence="2" id="KW-0813">Transport</keyword>
<feature type="transmembrane region" description="Helical" evidence="7">
    <location>
        <begin position="328"/>
        <end position="349"/>
    </location>
</feature>
<feature type="transmembrane region" description="Helical" evidence="7">
    <location>
        <begin position="135"/>
        <end position="153"/>
    </location>
</feature>
<feature type="transmembrane region" description="Helical" evidence="7">
    <location>
        <begin position="165"/>
        <end position="186"/>
    </location>
</feature>
<evidence type="ECO:0000313" key="10">
    <source>
        <dbReference type="Proteomes" id="UP001595921"/>
    </source>
</evidence>
<keyword evidence="4 7" id="KW-1133">Transmembrane helix</keyword>
<dbReference type="PANTHER" id="PTHR43385:SF1">
    <property type="entry name" value="RIBOFLAVIN TRANSPORTER RIBJ"/>
    <property type="match status" value="1"/>
</dbReference>
<dbReference type="AlphaFoldDB" id="A0ABD5P9E0"/>
<protein>
    <submittedName>
        <fullName evidence="9">OFA family MFS transporter</fullName>
    </submittedName>
</protein>
<feature type="transmembrane region" description="Helical" evidence="7">
    <location>
        <begin position="42"/>
        <end position="61"/>
    </location>
</feature>
<keyword evidence="3 7" id="KW-0812">Transmembrane</keyword>
<name>A0ABD5P9E0_9EURY</name>
<evidence type="ECO:0000256" key="4">
    <source>
        <dbReference type="ARBA" id="ARBA00022989"/>
    </source>
</evidence>
<organism evidence="9 10">
    <name type="scientific">Halobium salinum</name>
    <dbReference type="NCBI Taxonomy" id="1364940"/>
    <lineage>
        <taxon>Archaea</taxon>
        <taxon>Methanobacteriati</taxon>
        <taxon>Methanobacteriota</taxon>
        <taxon>Stenosarchaea group</taxon>
        <taxon>Halobacteria</taxon>
        <taxon>Halobacteriales</taxon>
        <taxon>Haloferacaceae</taxon>
        <taxon>Halobium</taxon>
    </lineage>
</organism>
<dbReference type="Proteomes" id="UP001595921">
    <property type="component" value="Unassembled WGS sequence"/>
</dbReference>
<dbReference type="RefSeq" id="WP_267622203.1">
    <property type="nucleotide sequence ID" value="NZ_JAODIW010000006.1"/>
</dbReference>
<dbReference type="Gene3D" id="1.20.1250.20">
    <property type="entry name" value="MFS general substrate transporter like domains"/>
    <property type="match status" value="2"/>
</dbReference>
<feature type="domain" description="Major facilitator superfamily (MFS) profile" evidence="8">
    <location>
        <begin position="44"/>
        <end position="443"/>
    </location>
</feature>
<evidence type="ECO:0000256" key="6">
    <source>
        <dbReference type="SAM" id="MobiDB-lite"/>
    </source>
</evidence>
<dbReference type="CDD" id="cd17353">
    <property type="entry name" value="MFS_OFA_like"/>
    <property type="match status" value="1"/>
</dbReference>
<dbReference type="InterPro" id="IPR052983">
    <property type="entry name" value="MFS_Riboflavin_Transporter"/>
</dbReference>
<evidence type="ECO:0000256" key="2">
    <source>
        <dbReference type="ARBA" id="ARBA00022448"/>
    </source>
</evidence>
<comment type="caution">
    <text evidence="9">The sequence shown here is derived from an EMBL/GenBank/DDBJ whole genome shotgun (WGS) entry which is preliminary data.</text>
</comment>
<keyword evidence="10" id="KW-1185">Reference proteome</keyword>
<dbReference type="InterPro" id="IPR011701">
    <property type="entry name" value="MFS"/>
</dbReference>
<feature type="transmembrane region" description="Helical" evidence="7">
    <location>
        <begin position="295"/>
        <end position="316"/>
    </location>
</feature>
<evidence type="ECO:0000256" key="3">
    <source>
        <dbReference type="ARBA" id="ARBA00022692"/>
    </source>
</evidence>
<reference evidence="9 10" key="1">
    <citation type="journal article" date="2019" name="Int. J. Syst. Evol. Microbiol.">
        <title>The Global Catalogue of Microorganisms (GCM) 10K type strain sequencing project: providing services to taxonomists for standard genome sequencing and annotation.</title>
        <authorList>
            <consortium name="The Broad Institute Genomics Platform"/>
            <consortium name="The Broad Institute Genome Sequencing Center for Infectious Disease"/>
            <person name="Wu L."/>
            <person name="Ma J."/>
        </authorList>
    </citation>
    <scope>NUCLEOTIDE SEQUENCE [LARGE SCALE GENOMIC DNA]</scope>
    <source>
        <strain evidence="9 10">CGMCC 1.12553</strain>
    </source>
</reference>
<dbReference type="EMBL" id="JBHSDS010000003">
    <property type="protein sequence ID" value="MFC4357500.1"/>
    <property type="molecule type" value="Genomic_DNA"/>
</dbReference>
<accession>A0ABD5P9E0</accession>